<evidence type="ECO:0008006" key="5">
    <source>
        <dbReference type="Google" id="ProtNLM"/>
    </source>
</evidence>
<evidence type="ECO:0000256" key="2">
    <source>
        <dbReference type="SAM" id="SignalP"/>
    </source>
</evidence>
<dbReference type="Proteomes" id="UP001516061">
    <property type="component" value="Unassembled WGS sequence"/>
</dbReference>
<accession>A0ABX2G607</accession>
<comment type="caution">
    <text evidence="3">The sequence shown here is derived from an EMBL/GenBank/DDBJ whole genome shotgun (WGS) entry which is preliminary data.</text>
</comment>
<dbReference type="RefSeq" id="WP_173806466.1">
    <property type="nucleotide sequence ID" value="NZ_JABSNM010000016.1"/>
</dbReference>
<organism evidence="3 4">
    <name type="scientific">Sphaerotilus uruguayifluvii</name>
    <dbReference type="NCBI Taxonomy" id="2735897"/>
    <lineage>
        <taxon>Bacteria</taxon>
        <taxon>Pseudomonadati</taxon>
        <taxon>Pseudomonadota</taxon>
        <taxon>Betaproteobacteria</taxon>
        <taxon>Burkholderiales</taxon>
        <taxon>Sphaerotilaceae</taxon>
        <taxon>Sphaerotilus</taxon>
    </lineage>
</organism>
<feature type="compositionally biased region" description="Polar residues" evidence="1">
    <location>
        <begin position="167"/>
        <end position="186"/>
    </location>
</feature>
<dbReference type="EMBL" id="JABSNM010000016">
    <property type="protein sequence ID" value="NRT57494.1"/>
    <property type="molecule type" value="Genomic_DNA"/>
</dbReference>
<sequence length="279" mass="29163">MTPSRPAPSRRTAASLVLASALSLGLPAGAQTAASASPGGGLTWQQLSPAEQAVLQPLRAQWSDIEPTRRQKWRDIAALHPKLTPEQRERLRSRMTEWAAMTPVQRNAARLNFEEARQIPASERQARWQAWQQLPEEQRRALSEQAASRPAPAGPVPAAVRRTPATDTPQPKNNIVSGSPVRTQPQPVALGTVQAGPGASTRPIGRSAPMPPRHQPVGLPKIAATPGFVDSTTLLPSRGPQGTPVPSPTLSPAAVAQDAAAAPGAAAAPAATPASGSEP</sequence>
<gene>
    <name evidence="3" type="ORF">HNQ01_003250</name>
</gene>
<reference evidence="3 4" key="1">
    <citation type="submission" date="2020-05" db="EMBL/GenBank/DDBJ databases">
        <title>Genomic Encyclopedia of Type Strains, Phase IV (KMG-V): Genome sequencing to study the core and pangenomes of soil and plant-associated prokaryotes.</title>
        <authorList>
            <person name="Whitman W."/>
        </authorList>
    </citation>
    <scope>NUCLEOTIDE SEQUENCE [LARGE SCALE GENOMIC DNA]</scope>
    <source>
        <strain evidence="3 4">C29</strain>
    </source>
</reference>
<keyword evidence="4" id="KW-1185">Reference proteome</keyword>
<proteinExistence type="predicted"/>
<feature type="compositionally biased region" description="Low complexity" evidence="1">
    <location>
        <begin position="252"/>
        <end position="279"/>
    </location>
</feature>
<evidence type="ECO:0000313" key="4">
    <source>
        <dbReference type="Proteomes" id="UP001516061"/>
    </source>
</evidence>
<dbReference type="PROSITE" id="PS51318">
    <property type="entry name" value="TAT"/>
    <property type="match status" value="1"/>
</dbReference>
<feature type="compositionally biased region" description="Low complexity" evidence="1">
    <location>
        <begin position="146"/>
        <end position="166"/>
    </location>
</feature>
<name>A0ABX2G607_9BURK</name>
<evidence type="ECO:0000256" key="1">
    <source>
        <dbReference type="SAM" id="MobiDB-lite"/>
    </source>
</evidence>
<evidence type="ECO:0000313" key="3">
    <source>
        <dbReference type="EMBL" id="NRT57494.1"/>
    </source>
</evidence>
<dbReference type="InterPro" id="IPR006311">
    <property type="entry name" value="TAT_signal"/>
</dbReference>
<feature type="signal peptide" evidence="2">
    <location>
        <begin position="1"/>
        <end position="30"/>
    </location>
</feature>
<keyword evidence="2" id="KW-0732">Signal</keyword>
<feature type="region of interest" description="Disordered" evidence="1">
    <location>
        <begin position="135"/>
        <end position="279"/>
    </location>
</feature>
<dbReference type="InterPro" id="IPR021455">
    <property type="entry name" value="DUF3106"/>
</dbReference>
<dbReference type="Pfam" id="PF11304">
    <property type="entry name" value="DUF3106"/>
    <property type="match status" value="1"/>
</dbReference>
<feature type="chain" id="PRO_5046050522" description="DUF3106 domain-containing protein" evidence="2">
    <location>
        <begin position="31"/>
        <end position="279"/>
    </location>
</feature>
<protein>
    <recommendedName>
        <fullName evidence="5">DUF3106 domain-containing protein</fullName>
    </recommendedName>
</protein>